<dbReference type="KEGG" id="bbev:BBEV_1271"/>
<keyword evidence="6" id="KW-1185">Reference proteome</keyword>
<evidence type="ECO:0000256" key="1">
    <source>
        <dbReference type="ARBA" id="ARBA00022448"/>
    </source>
</evidence>
<dbReference type="GO" id="GO:0005315">
    <property type="term" value="F:phosphate transmembrane transporter activity"/>
    <property type="evidence" value="ECO:0007669"/>
    <property type="project" value="InterPro"/>
</dbReference>
<dbReference type="Proteomes" id="UP000094463">
    <property type="component" value="Chromosome"/>
</dbReference>
<dbReference type="PROSITE" id="PS50893">
    <property type="entry name" value="ABC_TRANSPORTER_2"/>
    <property type="match status" value="1"/>
</dbReference>
<keyword evidence="3 5" id="KW-0067">ATP-binding</keyword>
<dbReference type="AlphaFoldDB" id="A0A1D7QUE4"/>
<dbReference type="PATRIC" id="fig|632773.3.peg.1345"/>
<gene>
    <name evidence="5" type="primary">pstB1</name>
    <name evidence="5" type="ORF">BBEV_1271</name>
</gene>
<dbReference type="PANTHER" id="PTHR43423:SF1">
    <property type="entry name" value="ABC TRANSPORTER I FAMILY MEMBER 17"/>
    <property type="match status" value="1"/>
</dbReference>
<keyword evidence="2" id="KW-0547">Nucleotide-binding</keyword>
<evidence type="ECO:0000259" key="4">
    <source>
        <dbReference type="PROSITE" id="PS50893"/>
    </source>
</evidence>
<organism evidence="5 6">
    <name type="scientific">Salisediminibacterium beveridgei</name>
    <dbReference type="NCBI Taxonomy" id="632773"/>
    <lineage>
        <taxon>Bacteria</taxon>
        <taxon>Bacillati</taxon>
        <taxon>Bacillota</taxon>
        <taxon>Bacilli</taxon>
        <taxon>Bacillales</taxon>
        <taxon>Bacillaceae</taxon>
        <taxon>Salisediminibacterium</taxon>
    </lineage>
</organism>
<evidence type="ECO:0000313" key="6">
    <source>
        <dbReference type="Proteomes" id="UP000094463"/>
    </source>
</evidence>
<accession>A0A1D7QUE4</accession>
<dbReference type="SUPFAM" id="SSF52540">
    <property type="entry name" value="P-loop containing nucleoside triphosphate hydrolases"/>
    <property type="match status" value="1"/>
</dbReference>
<dbReference type="EMBL" id="CP012502">
    <property type="protein sequence ID" value="AOM82636.1"/>
    <property type="molecule type" value="Genomic_DNA"/>
</dbReference>
<dbReference type="InterPro" id="IPR027417">
    <property type="entry name" value="P-loop_NTPase"/>
</dbReference>
<dbReference type="InterPro" id="IPR003593">
    <property type="entry name" value="AAA+_ATPase"/>
</dbReference>
<dbReference type="CDD" id="cd03260">
    <property type="entry name" value="ABC_PstB_phosphate_transporter"/>
    <property type="match status" value="1"/>
</dbReference>
<dbReference type="Gene3D" id="3.40.50.300">
    <property type="entry name" value="P-loop containing nucleotide triphosphate hydrolases"/>
    <property type="match status" value="1"/>
</dbReference>
<dbReference type="GO" id="GO:0016020">
    <property type="term" value="C:membrane"/>
    <property type="evidence" value="ECO:0007669"/>
    <property type="project" value="InterPro"/>
</dbReference>
<dbReference type="GO" id="GO:0016887">
    <property type="term" value="F:ATP hydrolysis activity"/>
    <property type="evidence" value="ECO:0007669"/>
    <property type="project" value="InterPro"/>
</dbReference>
<dbReference type="PANTHER" id="PTHR43423">
    <property type="entry name" value="ABC TRANSPORTER I FAMILY MEMBER 17"/>
    <property type="match status" value="1"/>
</dbReference>
<evidence type="ECO:0000256" key="2">
    <source>
        <dbReference type="ARBA" id="ARBA00022741"/>
    </source>
</evidence>
<dbReference type="InterPro" id="IPR003439">
    <property type="entry name" value="ABC_transporter-like_ATP-bd"/>
</dbReference>
<proteinExistence type="predicted"/>
<sequence length="230" mass="25807">MNLMACQKVSNARVHGIDFTVREGEIITLIGPSGSGKSSLLFLFNRLMDPDEGEVYWYGKPLSTYPVEEVRQKIGMVFQSSSLFDGSVEENLKFGPSLRGEWDQKLGISLLNQVDLPESYLGKNADQLSGGEQQRVAFARTLANKPEVLLLDEVTSALDVKSVEIVEELIRSLMQDHVKAVLMVTHDIKQAKRLGDWTIYMEEGRIIEQGKTKSMLSNPSTYELSKFMDL</sequence>
<dbReference type="InterPro" id="IPR017871">
    <property type="entry name" value="ABC_transporter-like_CS"/>
</dbReference>
<dbReference type="GO" id="GO:0005524">
    <property type="term" value="F:ATP binding"/>
    <property type="evidence" value="ECO:0007669"/>
    <property type="project" value="UniProtKB-KW"/>
</dbReference>
<dbReference type="OrthoDB" id="9785080at2"/>
<feature type="domain" description="ABC transporter" evidence="4">
    <location>
        <begin position="1"/>
        <end position="228"/>
    </location>
</feature>
<name>A0A1D7QUE4_9BACI</name>
<dbReference type="GO" id="GO:0035435">
    <property type="term" value="P:phosphate ion transmembrane transport"/>
    <property type="evidence" value="ECO:0007669"/>
    <property type="project" value="InterPro"/>
</dbReference>
<evidence type="ECO:0000313" key="5">
    <source>
        <dbReference type="EMBL" id="AOM82636.1"/>
    </source>
</evidence>
<dbReference type="SMART" id="SM00382">
    <property type="entry name" value="AAA"/>
    <property type="match status" value="1"/>
</dbReference>
<keyword evidence="1" id="KW-0813">Transport</keyword>
<dbReference type="Pfam" id="PF00005">
    <property type="entry name" value="ABC_tran"/>
    <property type="match status" value="1"/>
</dbReference>
<reference evidence="5 6" key="1">
    <citation type="submission" date="2015-08" db="EMBL/GenBank/DDBJ databases">
        <title>The complete genome sequence of Bacillus beveridgei MLTeJB.</title>
        <authorList>
            <person name="Hanson T.E."/>
            <person name="Mesa C."/>
            <person name="Basesman S.M."/>
            <person name="Oremland R.S."/>
        </authorList>
    </citation>
    <scope>NUCLEOTIDE SEQUENCE [LARGE SCALE GENOMIC DNA]</scope>
    <source>
        <strain evidence="5 6">MLTeJB</strain>
    </source>
</reference>
<protein>
    <submittedName>
        <fullName evidence="5">Phosphate import ATP-binding protein PstB 1</fullName>
    </submittedName>
</protein>
<dbReference type="PROSITE" id="PS00211">
    <property type="entry name" value="ABC_TRANSPORTER_1"/>
    <property type="match status" value="1"/>
</dbReference>
<dbReference type="InterPro" id="IPR005670">
    <property type="entry name" value="PstB-like"/>
</dbReference>
<dbReference type="STRING" id="632773.BBEV_1271"/>
<evidence type="ECO:0000256" key="3">
    <source>
        <dbReference type="ARBA" id="ARBA00022840"/>
    </source>
</evidence>